<dbReference type="RefSeq" id="WP_249700425.1">
    <property type="nucleotide sequence ID" value="NZ_JAMFLX010000020.1"/>
</dbReference>
<dbReference type="PRINTS" id="PR00080">
    <property type="entry name" value="SDRFAMILY"/>
</dbReference>
<dbReference type="Gene3D" id="3.40.50.720">
    <property type="entry name" value="NAD(P)-binding Rossmann-like Domain"/>
    <property type="match status" value="1"/>
</dbReference>
<dbReference type="EMBL" id="JAMFLX010000020">
    <property type="protein sequence ID" value="MCL6271088.1"/>
    <property type="molecule type" value="Genomic_DNA"/>
</dbReference>
<dbReference type="PROSITE" id="PS00061">
    <property type="entry name" value="ADH_SHORT"/>
    <property type="match status" value="1"/>
</dbReference>
<dbReference type="InterPro" id="IPR002347">
    <property type="entry name" value="SDR_fam"/>
</dbReference>
<comment type="similarity">
    <text evidence="1">Belongs to the short-chain dehydrogenases/reductases (SDR) family.</text>
</comment>
<reference evidence="3 4" key="1">
    <citation type="submission" date="2022-05" db="EMBL/GenBank/DDBJ databases">
        <authorList>
            <person name="Park J.-S."/>
        </authorList>
    </citation>
    <scope>NUCLEOTIDE SEQUENCE [LARGE SCALE GENOMIC DNA]</scope>
    <source>
        <strain evidence="3 4">2012CJ34-2</strain>
    </source>
</reference>
<dbReference type="Pfam" id="PF13561">
    <property type="entry name" value="adh_short_C2"/>
    <property type="match status" value="1"/>
</dbReference>
<dbReference type="InterPro" id="IPR020904">
    <property type="entry name" value="Sc_DH/Rdtase_CS"/>
</dbReference>
<name>A0ABT0PID1_9GAMM</name>
<keyword evidence="2" id="KW-0560">Oxidoreductase</keyword>
<keyword evidence="4" id="KW-1185">Reference proteome</keyword>
<dbReference type="SUPFAM" id="SSF51735">
    <property type="entry name" value="NAD(P)-binding Rossmann-fold domains"/>
    <property type="match status" value="1"/>
</dbReference>
<protein>
    <submittedName>
        <fullName evidence="3">SDR family oxidoreductase</fullName>
    </submittedName>
</protein>
<accession>A0ABT0PID1</accession>
<organism evidence="3 4">
    <name type="scientific">Parendozoicomonas callyspongiae</name>
    <dbReference type="NCBI Taxonomy" id="2942213"/>
    <lineage>
        <taxon>Bacteria</taxon>
        <taxon>Pseudomonadati</taxon>
        <taxon>Pseudomonadota</taxon>
        <taxon>Gammaproteobacteria</taxon>
        <taxon>Oceanospirillales</taxon>
        <taxon>Endozoicomonadaceae</taxon>
        <taxon>Parendozoicomonas</taxon>
    </lineage>
</organism>
<evidence type="ECO:0000313" key="4">
    <source>
        <dbReference type="Proteomes" id="UP001203338"/>
    </source>
</evidence>
<dbReference type="InterPro" id="IPR036291">
    <property type="entry name" value="NAD(P)-bd_dom_sf"/>
</dbReference>
<sequence>MSEKKRQSEQPVILVTGGVRGIGQGVARYLLKEGYRVVIMDCLREEGEKLARSLACDGDIRFIRGDVSDEHQVQKGISRIGNWFGRLDGVVNNAAIAEPYSGPFEYLALEDWQHYLNINLTGAFLVCRESVELLRQSKGAIVNVASTRWLQSEPQCEAYAASKGGLVALTHALAITFSGQVRVNCISPGWIEVSHLRGDEGMKPVHLTETCHNQHPAGRVGQVRDVAGMVEFLLSDKSGFITGQNFVVDGGMTRKMVYE</sequence>
<dbReference type="PANTHER" id="PTHR24321">
    <property type="entry name" value="DEHYDROGENASES, SHORT CHAIN"/>
    <property type="match status" value="1"/>
</dbReference>
<proteinExistence type="inferred from homology"/>
<gene>
    <name evidence="3" type="ORF">M3P05_14275</name>
</gene>
<evidence type="ECO:0000256" key="2">
    <source>
        <dbReference type="ARBA" id="ARBA00023002"/>
    </source>
</evidence>
<dbReference type="PANTHER" id="PTHR24321:SF8">
    <property type="entry name" value="ESTRADIOL 17-BETA-DEHYDROGENASE 8-RELATED"/>
    <property type="match status" value="1"/>
</dbReference>
<dbReference type="PRINTS" id="PR00081">
    <property type="entry name" value="GDHRDH"/>
</dbReference>
<evidence type="ECO:0000256" key="1">
    <source>
        <dbReference type="ARBA" id="ARBA00006484"/>
    </source>
</evidence>
<dbReference type="Proteomes" id="UP001203338">
    <property type="component" value="Unassembled WGS sequence"/>
</dbReference>
<evidence type="ECO:0000313" key="3">
    <source>
        <dbReference type="EMBL" id="MCL6271088.1"/>
    </source>
</evidence>
<comment type="caution">
    <text evidence="3">The sequence shown here is derived from an EMBL/GenBank/DDBJ whole genome shotgun (WGS) entry which is preliminary data.</text>
</comment>